<sequence length="162" mass="17605">MKIPENCRELFLRGVTDAYLYAVRDSTLPIPCSIAGLLQMNGCRFAGEALHIATIEGDNYVTADSITAKQTSSVAGNGTVFSFELTANIDLGKENLPEIIAKMRGKDYYIVLRKQDDSLYLCYTLPGSFGITSSATVQKDGETVSVTATCKAMSEFIPIRLS</sequence>
<name>A0A8S5QCU9_9CAUD</name>
<organism evidence="1">
    <name type="scientific">Siphoviridae sp. ctbvd11</name>
    <dbReference type="NCBI Taxonomy" id="2825567"/>
    <lineage>
        <taxon>Viruses</taxon>
        <taxon>Duplodnaviria</taxon>
        <taxon>Heunggongvirae</taxon>
        <taxon>Uroviricota</taxon>
        <taxon>Caudoviricetes</taxon>
    </lineage>
</organism>
<proteinExistence type="predicted"/>
<accession>A0A8S5QCU9</accession>
<protein>
    <submittedName>
        <fullName evidence="1">Uncharacterized protein</fullName>
    </submittedName>
</protein>
<dbReference type="EMBL" id="BK015636">
    <property type="protein sequence ID" value="DAE17095.1"/>
    <property type="molecule type" value="Genomic_DNA"/>
</dbReference>
<evidence type="ECO:0000313" key="1">
    <source>
        <dbReference type="EMBL" id="DAE17095.1"/>
    </source>
</evidence>
<reference evidence="1" key="1">
    <citation type="journal article" date="2021" name="Proc. Natl. Acad. Sci. U.S.A.">
        <title>A Catalog of Tens of Thousands of Viruses from Human Metagenomes Reveals Hidden Associations with Chronic Diseases.</title>
        <authorList>
            <person name="Tisza M.J."/>
            <person name="Buck C.B."/>
        </authorList>
    </citation>
    <scope>NUCLEOTIDE SEQUENCE</scope>
    <source>
        <strain evidence="1">Ctbvd11</strain>
    </source>
</reference>